<accession>A0A072TXR2</accession>
<keyword evidence="3" id="KW-1185">Reference proteome</keyword>
<reference evidence="1 3" key="2">
    <citation type="journal article" date="2014" name="BMC Genomics">
        <title>An improved genome release (version Mt4.0) for the model legume Medicago truncatula.</title>
        <authorList>
            <person name="Tang H."/>
            <person name="Krishnakumar V."/>
            <person name="Bidwell S."/>
            <person name="Rosen B."/>
            <person name="Chan A."/>
            <person name="Zhou S."/>
            <person name="Gentzbittel L."/>
            <person name="Childs K.L."/>
            <person name="Yandell M."/>
            <person name="Gundlach H."/>
            <person name="Mayer K.F."/>
            <person name="Schwartz D.C."/>
            <person name="Town C.D."/>
        </authorList>
    </citation>
    <scope>GENOME REANNOTATION</scope>
    <source>
        <strain evidence="1">A17</strain>
        <strain evidence="2 3">cv. Jemalong A17</strain>
    </source>
</reference>
<dbReference type="HOGENOM" id="CLU_082252_2_0_1"/>
<evidence type="ECO:0000313" key="3">
    <source>
        <dbReference type="Proteomes" id="UP000002051"/>
    </source>
</evidence>
<gene>
    <name evidence="1" type="ordered locus">MTR_7g013900</name>
</gene>
<dbReference type="EMBL" id="CM001223">
    <property type="protein sequence ID" value="KEH21663.1"/>
    <property type="molecule type" value="Genomic_DNA"/>
</dbReference>
<name>A0A072TXR2_MEDTR</name>
<dbReference type="EnsemblPlants" id="KEH21663">
    <property type="protein sequence ID" value="KEH21663"/>
    <property type="gene ID" value="MTR_7g013900"/>
</dbReference>
<dbReference type="PaxDb" id="3880-AES90376"/>
<organism evidence="1 3">
    <name type="scientific">Medicago truncatula</name>
    <name type="common">Barrel medic</name>
    <name type="synonym">Medicago tribuloides</name>
    <dbReference type="NCBI Taxonomy" id="3880"/>
    <lineage>
        <taxon>Eukaryota</taxon>
        <taxon>Viridiplantae</taxon>
        <taxon>Streptophyta</taxon>
        <taxon>Embryophyta</taxon>
        <taxon>Tracheophyta</taxon>
        <taxon>Spermatophyta</taxon>
        <taxon>Magnoliopsida</taxon>
        <taxon>eudicotyledons</taxon>
        <taxon>Gunneridae</taxon>
        <taxon>Pentapetalae</taxon>
        <taxon>rosids</taxon>
        <taxon>fabids</taxon>
        <taxon>Fabales</taxon>
        <taxon>Fabaceae</taxon>
        <taxon>Papilionoideae</taxon>
        <taxon>50 kb inversion clade</taxon>
        <taxon>NPAAA clade</taxon>
        <taxon>Hologalegina</taxon>
        <taxon>IRL clade</taxon>
        <taxon>Trifolieae</taxon>
        <taxon>Medicago</taxon>
    </lineage>
</organism>
<sequence length="112" mass="13417">MGSFYDSISTVSIHDTSLILMVRIVRLWFNVTYMAGMPRVTHSFFRVIWFACVWVLWKERNNCIFQETVSSSLDLLEKVKLLSFLWLKANQASFHYCYHDWWRYPLPCMGVH</sequence>
<proteinExistence type="predicted"/>
<reference evidence="2" key="3">
    <citation type="submission" date="2015-04" db="UniProtKB">
        <authorList>
            <consortium name="EnsemblPlants"/>
        </authorList>
    </citation>
    <scope>IDENTIFICATION</scope>
    <source>
        <strain evidence="2">cv. Jemalong A17</strain>
    </source>
</reference>
<dbReference type="AlphaFoldDB" id="A0A072TXR2"/>
<dbReference type="Proteomes" id="UP000002051">
    <property type="component" value="Unassembled WGS sequence"/>
</dbReference>
<reference evidence="1 3" key="1">
    <citation type="journal article" date="2011" name="Nature">
        <title>The Medicago genome provides insight into the evolution of rhizobial symbioses.</title>
        <authorList>
            <person name="Young N.D."/>
            <person name="Debelle F."/>
            <person name="Oldroyd G.E."/>
            <person name="Geurts R."/>
            <person name="Cannon S.B."/>
            <person name="Udvardi M.K."/>
            <person name="Benedito V.A."/>
            <person name="Mayer K.F."/>
            <person name="Gouzy J."/>
            <person name="Schoof H."/>
            <person name="Van de Peer Y."/>
            <person name="Proost S."/>
            <person name="Cook D.R."/>
            <person name="Meyers B.C."/>
            <person name="Spannagl M."/>
            <person name="Cheung F."/>
            <person name="De Mita S."/>
            <person name="Krishnakumar V."/>
            <person name="Gundlach H."/>
            <person name="Zhou S."/>
            <person name="Mudge J."/>
            <person name="Bharti A.K."/>
            <person name="Murray J.D."/>
            <person name="Naoumkina M.A."/>
            <person name="Rosen B."/>
            <person name="Silverstein K.A."/>
            <person name="Tang H."/>
            <person name="Rombauts S."/>
            <person name="Zhao P.X."/>
            <person name="Zhou P."/>
            <person name="Barbe V."/>
            <person name="Bardou P."/>
            <person name="Bechner M."/>
            <person name="Bellec A."/>
            <person name="Berger A."/>
            <person name="Berges H."/>
            <person name="Bidwell S."/>
            <person name="Bisseling T."/>
            <person name="Choisne N."/>
            <person name="Couloux A."/>
            <person name="Denny R."/>
            <person name="Deshpande S."/>
            <person name="Dai X."/>
            <person name="Doyle J.J."/>
            <person name="Dudez A.M."/>
            <person name="Farmer A.D."/>
            <person name="Fouteau S."/>
            <person name="Franken C."/>
            <person name="Gibelin C."/>
            <person name="Gish J."/>
            <person name="Goldstein S."/>
            <person name="Gonzalez A.J."/>
            <person name="Green P.J."/>
            <person name="Hallab A."/>
            <person name="Hartog M."/>
            <person name="Hua A."/>
            <person name="Humphray S.J."/>
            <person name="Jeong D.H."/>
            <person name="Jing Y."/>
            <person name="Jocker A."/>
            <person name="Kenton S.M."/>
            <person name="Kim D.J."/>
            <person name="Klee K."/>
            <person name="Lai H."/>
            <person name="Lang C."/>
            <person name="Lin S."/>
            <person name="Macmil S.L."/>
            <person name="Magdelenat G."/>
            <person name="Matthews L."/>
            <person name="McCorrison J."/>
            <person name="Monaghan E.L."/>
            <person name="Mun J.H."/>
            <person name="Najar F.Z."/>
            <person name="Nicholson C."/>
            <person name="Noirot C."/>
            <person name="O'Bleness M."/>
            <person name="Paule C.R."/>
            <person name="Poulain J."/>
            <person name="Prion F."/>
            <person name="Qin B."/>
            <person name="Qu C."/>
            <person name="Retzel E.F."/>
            <person name="Riddle C."/>
            <person name="Sallet E."/>
            <person name="Samain S."/>
            <person name="Samson N."/>
            <person name="Sanders I."/>
            <person name="Saurat O."/>
            <person name="Scarpelli C."/>
            <person name="Schiex T."/>
            <person name="Segurens B."/>
            <person name="Severin A.J."/>
            <person name="Sherrier D.J."/>
            <person name="Shi R."/>
            <person name="Sims S."/>
            <person name="Singer S.R."/>
            <person name="Sinharoy S."/>
            <person name="Sterck L."/>
            <person name="Viollet A."/>
            <person name="Wang B.B."/>
            <person name="Wang K."/>
            <person name="Wang M."/>
            <person name="Wang X."/>
            <person name="Warfsmann J."/>
            <person name="Weissenbach J."/>
            <person name="White D.D."/>
            <person name="White J.D."/>
            <person name="Wiley G.B."/>
            <person name="Wincker P."/>
            <person name="Xing Y."/>
            <person name="Yang L."/>
            <person name="Yao Z."/>
            <person name="Ying F."/>
            <person name="Zhai J."/>
            <person name="Zhou L."/>
            <person name="Zuber A."/>
            <person name="Denarie J."/>
            <person name="Dixon R.A."/>
            <person name="May G.D."/>
            <person name="Schwartz D.C."/>
            <person name="Rogers J."/>
            <person name="Quetier F."/>
            <person name="Town C.D."/>
            <person name="Roe B.A."/>
        </authorList>
    </citation>
    <scope>NUCLEOTIDE SEQUENCE [LARGE SCALE GENOMIC DNA]</scope>
    <source>
        <strain evidence="1">A17</strain>
        <strain evidence="2 3">cv. Jemalong A17</strain>
    </source>
</reference>
<evidence type="ECO:0000313" key="1">
    <source>
        <dbReference type="EMBL" id="KEH21663.1"/>
    </source>
</evidence>
<protein>
    <submittedName>
        <fullName evidence="1 2">Uncharacterized protein</fullName>
    </submittedName>
</protein>
<evidence type="ECO:0000313" key="2">
    <source>
        <dbReference type="EnsemblPlants" id="KEH21663"/>
    </source>
</evidence>